<proteinExistence type="predicted"/>
<feature type="transmembrane region" description="Helical" evidence="1">
    <location>
        <begin position="88"/>
        <end position="109"/>
    </location>
</feature>
<keyword evidence="3" id="KW-0418">Kinase</keyword>
<name>A0A7G5GY70_9BACT</name>
<dbReference type="EMBL" id="CP059732">
    <property type="protein sequence ID" value="QMW03812.1"/>
    <property type="molecule type" value="Genomic_DNA"/>
</dbReference>
<dbReference type="RefSeq" id="WP_182461069.1">
    <property type="nucleotide sequence ID" value="NZ_CP059732.1"/>
</dbReference>
<keyword evidence="3" id="KW-0808">Transferase</keyword>
<organism evidence="3 4">
    <name type="scientific">Spirosoma foliorum</name>
    <dbReference type="NCBI Taxonomy" id="2710596"/>
    <lineage>
        <taxon>Bacteria</taxon>
        <taxon>Pseudomonadati</taxon>
        <taxon>Bacteroidota</taxon>
        <taxon>Cytophagia</taxon>
        <taxon>Cytophagales</taxon>
        <taxon>Cytophagaceae</taxon>
        <taxon>Spirosoma</taxon>
    </lineage>
</organism>
<keyword evidence="1" id="KW-0472">Membrane</keyword>
<dbReference type="InterPro" id="IPR010559">
    <property type="entry name" value="Sig_transdc_His_kin_internal"/>
</dbReference>
<dbReference type="AlphaFoldDB" id="A0A7G5GY70"/>
<dbReference type="PANTHER" id="PTHR34220">
    <property type="entry name" value="SENSOR HISTIDINE KINASE YPDA"/>
    <property type="match status" value="1"/>
</dbReference>
<protein>
    <submittedName>
        <fullName evidence="3">Histidine kinase</fullName>
    </submittedName>
</protein>
<feature type="transmembrane region" description="Helical" evidence="1">
    <location>
        <begin position="15"/>
        <end position="34"/>
    </location>
</feature>
<keyword evidence="1" id="KW-0812">Transmembrane</keyword>
<dbReference type="InterPro" id="IPR050640">
    <property type="entry name" value="Bact_2-comp_sensor_kinase"/>
</dbReference>
<dbReference type="Proteomes" id="UP000515369">
    <property type="component" value="Chromosome"/>
</dbReference>
<gene>
    <name evidence="3" type="ORF">H3H32_02310</name>
</gene>
<reference evidence="3 4" key="1">
    <citation type="submission" date="2020-07" db="EMBL/GenBank/DDBJ databases">
        <title>Spirosoma foliorum sp. nov., isolated from the leaves on the Nejang mountain Korea, Republic of.</title>
        <authorList>
            <person name="Ho H."/>
            <person name="Lee Y.-J."/>
            <person name="Nurcahyanto D.-A."/>
            <person name="Kim S.-G."/>
        </authorList>
    </citation>
    <scope>NUCLEOTIDE SEQUENCE [LARGE SCALE GENOMIC DNA]</scope>
    <source>
        <strain evidence="3 4">PL0136</strain>
    </source>
</reference>
<evidence type="ECO:0000313" key="3">
    <source>
        <dbReference type="EMBL" id="QMW03812.1"/>
    </source>
</evidence>
<evidence type="ECO:0000259" key="2">
    <source>
        <dbReference type="Pfam" id="PF06580"/>
    </source>
</evidence>
<accession>A0A7G5GY70</accession>
<feature type="transmembrane region" description="Helical" evidence="1">
    <location>
        <begin position="46"/>
        <end position="67"/>
    </location>
</feature>
<dbReference type="PANTHER" id="PTHR34220:SF7">
    <property type="entry name" value="SENSOR HISTIDINE KINASE YPDA"/>
    <property type="match status" value="1"/>
</dbReference>
<sequence>MNNTIENQLTYKQKWQLATTVFAIYWPIRIYVHVNHFSLELVQRVWPFWIMEIIVTILFFGLWLTVTDWIQQRFFSKMNREFLIEFDLPAQLATLVVAGALAVLFNMAFHRMWITMAGVERFHFSQPIRTSALNLSPEESNQRKKIDNGLTIMAMLSAFYLAANRRGYKRLEAIKVNAEQLKQEAIQAQFMALKNQVNPHFLFNSLSILSSLIEPNPKLSIQFVGQLAKAFRYILEQRDTNYIKLQDELNFTNAYTFLLQIRFGEKLKIRTDVSASIATKYNIAPLTLQLLIENVVKHNQMSSEEPLLVNIQTEDDYLLVTNPIRLRPQKEASTGLGLKNIADRYRLLTERPVYFGDQDGIFIVKIPLLA</sequence>
<keyword evidence="1" id="KW-1133">Transmembrane helix</keyword>
<dbReference type="GO" id="GO:0000155">
    <property type="term" value="F:phosphorelay sensor kinase activity"/>
    <property type="evidence" value="ECO:0007669"/>
    <property type="project" value="InterPro"/>
</dbReference>
<dbReference type="KEGG" id="sfol:H3H32_02310"/>
<evidence type="ECO:0000256" key="1">
    <source>
        <dbReference type="SAM" id="Phobius"/>
    </source>
</evidence>
<keyword evidence="4" id="KW-1185">Reference proteome</keyword>
<evidence type="ECO:0000313" key="4">
    <source>
        <dbReference type="Proteomes" id="UP000515369"/>
    </source>
</evidence>
<dbReference type="GO" id="GO:0016020">
    <property type="term" value="C:membrane"/>
    <property type="evidence" value="ECO:0007669"/>
    <property type="project" value="InterPro"/>
</dbReference>
<feature type="domain" description="Signal transduction histidine kinase internal region" evidence="2">
    <location>
        <begin position="188"/>
        <end position="267"/>
    </location>
</feature>
<dbReference type="Pfam" id="PF06580">
    <property type="entry name" value="His_kinase"/>
    <property type="match status" value="1"/>
</dbReference>